<organism evidence="10 11">
    <name type="scientific">Pseudodesulfovibrio hydrargyri</name>
    <dbReference type="NCBI Taxonomy" id="2125990"/>
    <lineage>
        <taxon>Bacteria</taxon>
        <taxon>Pseudomonadati</taxon>
        <taxon>Thermodesulfobacteriota</taxon>
        <taxon>Desulfovibrionia</taxon>
        <taxon>Desulfovibrionales</taxon>
        <taxon>Desulfovibrionaceae</taxon>
    </lineage>
</organism>
<dbReference type="SUPFAM" id="SSF54814">
    <property type="entry name" value="Prokaryotic type KH domain (KH-domain type II)"/>
    <property type="match status" value="2"/>
</dbReference>
<dbReference type="SMART" id="SM00316">
    <property type="entry name" value="S1"/>
    <property type="match status" value="1"/>
</dbReference>
<name>A0A1J5N973_9BACT</name>
<comment type="subunit">
    <text evidence="7">Monomer. Binds directly to the core enzyme of the DNA-dependent RNA polymerase and to nascent RNA.</text>
</comment>
<comment type="subcellular location">
    <subcellularLocation>
        <location evidence="7">Cytoplasm</location>
    </subcellularLocation>
</comment>
<gene>
    <name evidence="7" type="primary">nusA</name>
    <name evidence="10" type="ORF">BerOc1_03310</name>
</gene>
<dbReference type="SUPFAM" id="SSF50249">
    <property type="entry name" value="Nucleic acid-binding proteins"/>
    <property type="match status" value="1"/>
</dbReference>
<keyword evidence="3 7" id="KW-0889">Transcription antitermination</keyword>
<dbReference type="GO" id="GO:0006353">
    <property type="term" value="P:DNA-templated transcription termination"/>
    <property type="evidence" value="ECO:0007669"/>
    <property type="project" value="UniProtKB-UniRule"/>
</dbReference>
<dbReference type="Pfam" id="PF26594">
    <property type="entry name" value="KH_NusA_2nd"/>
    <property type="match status" value="1"/>
</dbReference>
<dbReference type="PROSITE" id="PS50084">
    <property type="entry name" value="KH_TYPE_1"/>
    <property type="match status" value="1"/>
</dbReference>
<keyword evidence="11" id="KW-1185">Reference proteome</keyword>
<dbReference type="AlphaFoldDB" id="A0A1J5N973"/>
<dbReference type="GO" id="GO:0005829">
    <property type="term" value="C:cytosol"/>
    <property type="evidence" value="ECO:0007669"/>
    <property type="project" value="TreeGrafter"/>
</dbReference>
<dbReference type="InterPro" id="IPR004087">
    <property type="entry name" value="KH_dom"/>
</dbReference>
<comment type="caution">
    <text evidence="10">The sequence shown here is derived from an EMBL/GenBank/DDBJ whole genome shotgun (WGS) entry which is preliminary data.</text>
</comment>
<evidence type="ECO:0000256" key="7">
    <source>
        <dbReference type="HAMAP-Rule" id="MF_00945"/>
    </source>
</evidence>
<proteinExistence type="inferred from homology"/>
<dbReference type="InterPro" id="IPR013735">
    <property type="entry name" value="TF_NusA_N"/>
</dbReference>
<keyword evidence="1 7" id="KW-0806">Transcription termination</keyword>
<dbReference type="Gene3D" id="3.30.300.20">
    <property type="match status" value="2"/>
</dbReference>
<comment type="function">
    <text evidence="7">Participates in both transcription termination and antitermination.</text>
</comment>
<dbReference type="InterPro" id="IPR010213">
    <property type="entry name" value="TF_NusA"/>
</dbReference>
<dbReference type="Gene3D" id="2.40.50.140">
    <property type="entry name" value="Nucleic acid-binding proteins"/>
    <property type="match status" value="1"/>
</dbReference>
<evidence type="ECO:0000313" key="11">
    <source>
        <dbReference type="Proteomes" id="UP000181901"/>
    </source>
</evidence>
<dbReference type="Gene3D" id="1.10.150.20">
    <property type="entry name" value="5' to 3' exonuclease, C-terminal subdomain"/>
    <property type="match status" value="1"/>
</dbReference>
<evidence type="ECO:0000256" key="3">
    <source>
        <dbReference type="ARBA" id="ARBA00022814"/>
    </source>
</evidence>
<dbReference type="Proteomes" id="UP000181901">
    <property type="component" value="Unassembled WGS sequence"/>
</dbReference>
<dbReference type="GO" id="GO:0003723">
    <property type="term" value="F:RNA binding"/>
    <property type="evidence" value="ECO:0007669"/>
    <property type="project" value="UniProtKB-UniRule"/>
</dbReference>
<evidence type="ECO:0000256" key="1">
    <source>
        <dbReference type="ARBA" id="ARBA00022472"/>
    </source>
</evidence>
<dbReference type="Pfam" id="PF00575">
    <property type="entry name" value="S1"/>
    <property type="match status" value="1"/>
</dbReference>
<keyword evidence="6 7" id="KW-0804">Transcription</keyword>
<dbReference type="PROSITE" id="PS50126">
    <property type="entry name" value="S1"/>
    <property type="match status" value="1"/>
</dbReference>
<keyword evidence="5 7" id="KW-0805">Transcription regulation</keyword>
<dbReference type="InterPro" id="IPR012340">
    <property type="entry name" value="NA-bd_OB-fold"/>
</dbReference>
<dbReference type="GO" id="GO:0003700">
    <property type="term" value="F:DNA-binding transcription factor activity"/>
    <property type="evidence" value="ECO:0007669"/>
    <property type="project" value="InterPro"/>
</dbReference>
<dbReference type="RefSeq" id="WP_207503316.1">
    <property type="nucleotide sequence ID" value="NZ_LKAQ01000004.1"/>
</dbReference>
<dbReference type="FunFam" id="3.30.300.20:FF:000005">
    <property type="entry name" value="Transcription termination/antitermination protein NusA"/>
    <property type="match status" value="1"/>
</dbReference>
<dbReference type="PANTHER" id="PTHR22648">
    <property type="entry name" value="TRANSCRIPTION TERMINATION FACTOR NUSA"/>
    <property type="match status" value="1"/>
</dbReference>
<evidence type="ECO:0000256" key="6">
    <source>
        <dbReference type="ARBA" id="ARBA00023163"/>
    </source>
</evidence>
<dbReference type="FunFam" id="2.40.50.140:FF:000058">
    <property type="entry name" value="Transcription termination/antitermination protein NusA"/>
    <property type="match status" value="1"/>
</dbReference>
<evidence type="ECO:0000256" key="5">
    <source>
        <dbReference type="ARBA" id="ARBA00023015"/>
    </source>
</evidence>
<dbReference type="SMART" id="SM00322">
    <property type="entry name" value="KH"/>
    <property type="match status" value="2"/>
</dbReference>
<dbReference type="CDD" id="cd04455">
    <property type="entry name" value="S1_NusA"/>
    <property type="match status" value="1"/>
</dbReference>
<keyword evidence="4 7" id="KW-0694">RNA-binding</keyword>
<comment type="similarity">
    <text evidence="7">Belongs to the NusA family.</text>
</comment>
<evidence type="ECO:0000259" key="9">
    <source>
        <dbReference type="PROSITE" id="PS50126"/>
    </source>
</evidence>
<dbReference type="Pfam" id="PF08529">
    <property type="entry name" value="NusA_N"/>
    <property type="match status" value="1"/>
</dbReference>
<reference evidence="10 11" key="1">
    <citation type="submission" date="2015-09" db="EMBL/GenBank/DDBJ databases">
        <title>Genome of Desulfovibrio dechloracetivorans BerOc1, a mercury methylating strain isolated from highly hydrocarbons and metals contaminated coastal sediments.</title>
        <authorList>
            <person name="Goni Urriza M."/>
            <person name="Gassie C."/>
            <person name="Bouchez O."/>
            <person name="Klopp C."/>
            <person name="Ranchou-Peyruse A."/>
            <person name="Remy G."/>
        </authorList>
    </citation>
    <scope>NUCLEOTIDE SEQUENCE [LARGE SCALE GENOMIC DNA]</scope>
    <source>
        <strain evidence="10 11">BerOc1</strain>
    </source>
</reference>
<dbReference type="CDD" id="cd02134">
    <property type="entry name" value="KH-II_NusA_rpt1"/>
    <property type="match status" value="1"/>
</dbReference>
<dbReference type="GO" id="GO:0000166">
    <property type="term" value="F:nucleotide binding"/>
    <property type="evidence" value="ECO:0007669"/>
    <property type="project" value="InterPro"/>
</dbReference>
<sequence length="457" mass="50905">MSELKRAIDQISKDRGIDRDLLIDTLEEAVRSAVARKYGETMDIEVAFNEELGEIEVFEFKVVVDEVHDPISEIALEDAVAHDPNAQLDDEMGFPVKVEDLGRIAAQSAKQVIIQRMRDAEQEIIYEEYKDRVSEIASGIIQRRDRTGWIINLGRTEALLPKEEQIPRERYKRGDRVQAYIIDVLKESRGPQVVVSRSHPDYMIELFKREVPEVADGTVKIMGVARDPGLRAKVAVMSRDRDVDPVGACVGIRGSRIQNVVQELKGERIDIVVWSPDIAMYAQHALSPALISRITVDDEDEALEVVCPDDQLTLAIGRKGQNVKLAAKLLGWKIDIFTESRYGELNAARKGMDQIASVAEVPMESFFSAGFESIESIVQATDEELLAIKGMTESKIGDMRLAINMLAPDLEAETDDSADAPEAEETVPEAIEEVVEETAEDGTEDENETPAEGEENK</sequence>
<evidence type="ECO:0000256" key="8">
    <source>
        <dbReference type="SAM" id="MobiDB-lite"/>
    </source>
</evidence>
<accession>A0A1J5N973</accession>
<evidence type="ECO:0000313" key="10">
    <source>
        <dbReference type="EMBL" id="OIQ51360.1"/>
    </source>
</evidence>
<dbReference type="FunFam" id="3.30.300.20:FF:000002">
    <property type="entry name" value="Transcription termination/antitermination protein NusA"/>
    <property type="match status" value="1"/>
</dbReference>
<dbReference type="InterPro" id="IPR003029">
    <property type="entry name" value="S1_domain"/>
</dbReference>
<dbReference type="GO" id="GO:0031564">
    <property type="term" value="P:transcription antitermination"/>
    <property type="evidence" value="ECO:0007669"/>
    <property type="project" value="UniProtKB-UniRule"/>
</dbReference>
<dbReference type="InterPro" id="IPR058582">
    <property type="entry name" value="KH_NusA_2nd"/>
</dbReference>
<dbReference type="InterPro" id="IPR030842">
    <property type="entry name" value="TF_NusA_bacterial"/>
</dbReference>
<dbReference type="InterPro" id="IPR036555">
    <property type="entry name" value="NusA_N_sf"/>
</dbReference>
<dbReference type="InterPro" id="IPR009019">
    <property type="entry name" value="KH_sf_prok-type"/>
</dbReference>
<dbReference type="InterPro" id="IPR015946">
    <property type="entry name" value="KH_dom-like_a/b"/>
</dbReference>
<evidence type="ECO:0000256" key="2">
    <source>
        <dbReference type="ARBA" id="ARBA00022490"/>
    </source>
</evidence>
<dbReference type="SUPFAM" id="SSF47794">
    <property type="entry name" value="Rad51 N-terminal domain-like"/>
    <property type="match status" value="1"/>
</dbReference>
<dbReference type="EMBL" id="LKAQ01000004">
    <property type="protein sequence ID" value="OIQ51360.1"/>
    <property type="molecule type" value="Genomic_DNA"/>
</dbReference>
<dbReference type="InterPro" id="IPR025249">
    <property type="entry name" value="TF_NusA_KH_1st"/>
</dbReference>
<dbReference type="FunFam" id="3.30.1480.10:FF:000002">
    <property type="entry name" value="Transcription termination/antitermination protein NusA"/>
    <property type="match status" value="1"/>
</dbReference>
<evidence type="ECO:0000256" key="4">
    <source>
        <dbReference type="ARBA" id="ARBA00022884"/>
    </source>
</evidence>
<dbReference type="HAMAP" id="MF_00945_B">
    <property type="entry name" value="NusA_B"/>
    <property type="match status" value="1"/>
</dbReference>
<dbReference type="InterPro" id="IPR010995">
    <property type="entry name" value="DNA_repair_Rad51/TF_NusA_a-hlx"/>
</dbReference>
<dbReference type="CDD" id="cd22529">
    <property type="entry name" value="KH-II_NusA_rpt2"/>
    <property type="match status" value="1"/>
</dbReference>
<dbReference type="NCBIfam" id="TIGR01953">
    <property type="entry name" value="NusA"/>
    <property type="match status" value="1"/>
</dbReference>
<dbReference type="SUPFAM" id="SSF69705">
    <property type="entry name" value="Transcription factor NusA, N-terminal domain"/>
    <property type="match status" value="1"/>
</dbReference>
<feature type="domain" description="S1 motif" evidence="9">
    <location>
        <begin position="134"/>
        <end position="198"/>
    </location>
</feature>
<dbReference type="Gene3D" id="3.30.1480.10">
    <property type="entry name" value="NusA, N-terminal domain"/>
    <property type="match status" value="1"/>
</dbReference>
<keyword evidence="2 7" id="KW-0963">Cytoplasm</keyword>
<protein>
    <recommendedName>
        <fullName evidence="7">Transcription termination/antitermination protein NusA</fullName>
    </recommendedName>
</protein>
<feature type="region of interest" description="Disordered" evidence="8">
    <location>
        <begin position="411"/>
        <end position="457"/>
    </location>
</feature>
<dbReference type="PANTHER" id="PTHR22648:SF0">
    <property type="entry name" value="TRANSCRIPTION TERMINATION_ANTITERMINATION PROTEIN NUSA"/>
    <property type="match status" value="1"/>
</dbReference>
<dbReference type="Pfam" id="PF13184">
    <property type="entry name" value="KH_NusA_1st"/>
    <property type="match status" value="1"/>
</dbReference>